<organism evidence="1 2">
    <name type="scientific">Pelovirga terrestris</name>
    <dbReference type="NCBI Taxonomy" id="2771352"/>
    <lineage>
        <taxon>Bacteria</taxon>
        <taxon>Pseudomonadati</taxon>
        <taxon>Thermodesulfobacteriota</taxon>
        <taxon>Desulfuromonadia</taxon>
        <taxon>Geobacterales</taxon>
        <taxon>Geobacteraceae</taxon>
        <taxon>Pelovirga</taxon>
    </lineage>
</organism>
<accession>A0A8J6UR86</accession>
<dbReference type="EMBL" id="JACWUN010000009">
    <property type="protein sequence ID" value="MBD1400846.1"/>
    <property type="molecule type" value="Genomic_DNA"/>
</dbReference>
<reference evidence="1" key="1">
    <citation type="submission" date="2020-09" db="EMBL/GenBank/DDBJ databases">
        <title>Pelobacter alkaliphilus sp. nov., a novel anaerobic arsenate-reducing bacterium from terrestrial mud volcano.</title>
        <authorList>
            <person name="Khomyakova M.A."/>
            <person name="Merkel A.Y."/>
            <person name="Slobodkin A.I."/>
        </authorList>
    </citation>
    <scope>NUCLEOTIDE SEQUENCE</scope>
    <source>
        <strain evidence="1">M08fum</strain>
    </source>
</reference>
<comment type="caution">
    <text evidence="1">The sequence shown here is derived from an EMBL/GenBank/DDBJ whole genome shotgun (WGS) entry which is preliminary data.</text>
</comment>
<protein>
    <submittedName>
        <fullName evidence="1">Uncharacterized protein</fullName>
    </submittedName>
</protein>
<dbReference type="SUPFAM" id="SSF51445">
    <property type="entry name" value="(Trans)glycosidases"/>
    <property type="match status" value="1"/>
</dbReference>
<evidence type="ECO:0000313" key="2">
    <source>
        <dbReference type="Proteomes" id="UP000632828"/>
    </source>
</evidence>
<dbReference type="Proteomes" id="UP000632828">
    <property type="component" value="Unassembled WGS sequence"/>
</dbReference>
<gene>
    <name evidence="1" type="ORF">ICT70_09200</name>
</gene>
<evidence type="ECO:0000313" key="1">
    <source>
        <dbReference type="EMBL" id="MBD1400846.1"/>
    </source>
</evidence>
<keyword evidence="2" id="KW-1185">Reference proteome</keyword>
<name>A0A8J6UR86_9BACT</name>
<proteinExistence type="predicted"/>
<dbReference type="RefSeq" id="WP_191155811.1">
    <property type="nucleotide sequence ID" value="NZ_JACWUN010000009.1"/>
</dbReference>
<sequence>MITAETPKSNNPSASRDLLLIDGSAPFFVPFVDGQRKNWSKAPLDALINQGKISQHHRDLICAALVSYCDKARALGFTAITFDDLAHLVILDSYSALLKETVHSWRSLMQRAFAIAAAAGLRIFINTDLMFWNQYIEAAAGSRSGRDGRVRQIFVHCLEQLFTTFAEVSGIVTRIGEADGHDVDSPFKSRLWITSARQCNRWLQESLPVCEAHNTLLIFRTWSLGAFPIGDISWNETTEKAAFADIRSDAFVVSRKYGAADFFRYLPLNERITESRHAQIIELQARREYEGFGVFPAYVGRQYEEYREQLSTCPTLRGILVWCQTGGWSHFDRLTFLDNSSPWNELNTIAAIELFTTNRAAASIMRQFCREQFSEQDAEIMIEIVEIFDRLVDRLWYFAPFARRQIWFRRLRVPPLLWIFWDTILVNQPLRLMFRAYLDSPAEIRNDDREERELIRRLRLLIKQLSVEQADLTLGGDSLRLLYSLRRFYLGNAGKKRIIKISARIERYRNKHPQGFIVESDYSPFRIRWITAGALFALLMRSESDYRIIDRALLIRLTGLVFPLLRRFQHQRIPELAERQAGGLDLFFR</sequence>
<dbReference type="InterPro" id="IPR017853">
    <property type="entry name" value="GH"/>
</dbReference>
<dbReference type="AlphaFoldDB" id="A0A8J6UR86"/>